<dbReference type="InterPro" id="IPR029063">
    <property type="entry name" value="SAM-dependent_MTases_sf"/>
</dbReference>
<dbReference type="SUPFAM" id="SSF53335">
    <property type="entry name" value="S-adenosyl-L-methionine-dependent methyltransferases"/>
    <property type="match status" value="1"/>
</dbReference>
<feature type="domain" description="O-methyltransferase C-terminal" evidence="4">
    <location>
        <begin position="80"/>
        <end position="179"/>
    </location>
</feature>
<dbReference type="InterPro" id="IPR016461">
    <property type="entry name" value="COMT-like"/>
</dbReference>
<dbReference type="PANTHER" id="PTHR11746">
    <property type="entry name" value="O-METHYLTRANSFERASE"/>
    <property type="match status" value="1"/>
</dbReference>
<evidence type="ECO:0000256" key="3">
    <source>
        <dbReference type="ARBA" id="ARBA00022691"/>
    </source>
</evidence>
<evidence type="ECO:0000256" key="1">
    <source>
        <dbReference type="ARBA" id="ARBA00022603"/>
    </source>
</evidence>
<dbReference type="Gene3D" id="3.40.50.150">
    <property type="entry name" value="Vaccinia Virus protein VP39"/>
    <property type="match status" value="1"/>
</dbReference>
<gene>
    <name evidence="5" type="ORF">HID58_080000</name>
</gene>
<evidence type="ECO:0000313" key="5">
    <source>
        <dbReference type="EMBL" id="KAH0862789.1"/>
    </source>
</evidence>
<keyword evidence="6" id="KW-1185">Reference proteome</keyword>
<dbReference type="InterPro" id="IPR001077">
    <property type="entry name" value="COMT_C"/>
</dbReference>
<comment type="caution">
    <text evidence="5">The sequence shown here is derived from an EMBL/GenBank/DDBJ whole genome shotgun (WGS) entry which is preliminary data.</text>
</comment>
<dbReference type="Proteomes" id="UP000824890">
    <property type="component" value="Unassembled WGS sequence"/>
</dbReference>
<reference evidence="5 6" key="1">
    <citation type="submission" date="2021-05" db="EMBL/GenBank/DDBJ databases">
        <title>Genome Assembly of Synthetic Allotetraploid Brassica napus Reveals Homoeologous Exchanges between Subgenomes.</title>
        <authorList>
            <person name="Davis J.T."/>
        </authorList>
    </citation>
    <scope>NUCLEOTIDE SEQUENCE [LARGE SCALE GENOMIC DNA]</scope>
    <source>
        <strain evidence="6">cv. Da-Ae</strain>
        <tissue evidence="5">Seedling</tissue>
    </source>
</reference>
<proteinExistence type="predicted"/>
<name>A0ABQ7Y3L6_BRANA</name>
<dbReference type="PROSITE" id="PS51683">
    <property type="entry name" value="SAM_OMT_II"/>
    <property type="match status" value="1"/>
</dbReference>
<sequence length="198" mass="22647">KSSQLTASILEGGARPYQRACGDLIFKNMEKNENIQTVFNEAMLPQLKGVNFDLPPVVSEAPKIHGNYFSIPENIAMNIVFTQCHKCLSQYSGKSVEHVGGDMFDEIPQGQVVFMKWILHDWNDDQCVEILKTVRKRCQRLANNKNSLWYDVGMMCATHGGKERTTEEFKFLAMKAGFKLPYIIYGAYSYWILELYAD</sequence>
<feature type="non-terminal residue" evidence="5">
    <location>
        <position position="1"/>
    </location>
</feature>
<protein>
    <recommendedName>
        <fullName evidence="4">O-methyltransferase C-terminal domain-containing protein</fullName>
    </recommendedName>
</protein>
<accession>A0ABQ7Y3L6</accession>
<evidence type="ECO:0000256" key="2">
    <source>
        <dbReference type="ARBA" id="ARBA00022679"/>
    </source>
</evidence>
<keyword evidence="3" id="KW-0949">S-adenosyl-L-methionine</keyword>
<evidence type="ECO:0000313" key="6">
    <source>
        <dbReference type="Proteomes" id="UP000824890"/>
    </source>
</evidence>
<organism evidence="5 6">
    <name type="scientific">Brassica napus</name>
    <name type="common">Rape</name>
    <dbReference type="NCBI Taxonomy" id="3708"/>
    <lineage>
        <taxon>Eukaryota</taxon>
        <taxon>Viridiplantae</taxon>
        <taxon>Streptophyta</taxon>
        <taxon>Embryophyta</taxon>
        <taxon>Tracheophyta</taxon>
        <taxon>Spermatophyta</taxon>
        <taxon>Magnoliopsida</taxon>
        <taxon>eudicotyledons</taxon>
        <taxon>Gunneridae</taxon>
        <taxon>Pentapetalae</taxon>
        <taxon>rosids</taxon>
        <taxon>malvids</taxon>
        <taxon>Brassicales</taxon>
        <taxon>Brassicaceae</taxon>
        <taxon>Brassiceae</taxon>
        <taxon>Brassica</taxon>
    </lineage>
</organism>
<dbReference type="Pfam" id="PF00891">
    <property type="entry name" value="Methyltransf_2"/>
    <property type="match status" value="1"/>
</dbReference>
<keyword evidence="1" id="KW-0489">Methyltransferase</keyword>
<keyword evidence="2" id="KW-0808">Transferase</keyword>
<evidence type="ECO:0000259" key="4">
    <source>
        <dbReference type="Pfam" id="PF00891"/>
    </source>
</evidence>
<dbReference type="EMBL" id="JAGKQM010000018">
    <property type="protein sequence ID" value="KAH0862789.1"/>
    <property type="molecule type" value="Genomic_DNA"/>
</dbReference>